<dbReference type="InterPro" id="IPR036286">
    <property type="entry name" value="LexA/Signal_pep-like_sf"/>
</dbReference>
<dbReference type="PANTHER" id="PTHR43390">
    <property type="entry name" value="SIGNAL PEPTIDASE I"/>
    <property type="match status" value="1"/>
</dbReference>
<accession>A0A0C1RLY2</accession>
<evidence type="ECO:0000256" key="2">
    <source>
        <dbReference type="ARBA" id="ARBA00019232"/>
    </source>
</evidence>
<dbReference type="KEGG" id="mkc:kam1_1804"/>
<reference evidence="6 8" key="1">
    <citation type="submission" date="2014-08" db="EMBL/GenBank/DDBJ databases">
        <title>Methylacidiphilum kamchatkense strain Kam1 draft genome sequence.</title>
        <authorList>
            <person name="Birkeland N.-K."/>
            <person name="Erikstad H.A."/>
        </authorList>
    </citation>
    <scope>NUCLEOTIDE SEQUENCE [LARGE SCALE GENOMIC DNA]</scope>
    <source>
        <strain evidence="6 8">Kam1</strain>
    </source>
</reference>
<feature type="domain" description="Peptidase S26" evidence="5">
    <location>
        <begin position="220"/>
        <end position="370"/>
    </location>
</feature>
<dbReference type="EC" id="3.4.21.89" evidence="4"/>
<comment type="catalytic activity">
    <reaction evidence="4">
        <text>Cleavage of hydrophobic, N-terminal signal or leader sequences from secreted and periplasmic proteins.</text>
        <dbReference type="EC" id="3.4.21.89"/>
    </reaction>
</comment>
<evidence type="ECO:0000256" key="1">
    <source>
        <dbReference type="ARBA" id="ARBA00009370"/>
    </source>
</evidence>
<dbReference type="CDD" id="cd06530">
    <property type="entry name" value="S26_SPase_I"/>
    <property type="match status" value="1"/>
</dbReference>
<name>A0A0C1RLY2_9BACT</name>
<dbReference type="InterPro" id="IPR000223">
    <property type="entry name" value="Pept_S26A_signal_pept_1"/>
</dbReference>
<dbReference type="SUPFAM" id="SSF51306">
    <property type="entry name" value="LexA/Signal peptidase"/>
    <property type="match status" value="1"/>
</dbReference>
<reference evidence="9" key="3">
    <citation type="submission" date="2019-03" db="EMBL/GenBank/DDBJ databases">
        <title>Complete genome of Methylacidiphilum kamchatkense Kam1.</title>
        <authorList>
            <person name="Kruse T."/>
            <person name="Murarilal Ratnadevi C."/>
            <person name="Erikstad H.-A."/>
            <person name="Birkeland N.-K."/>
        </authorList>
    </citation>
    <scope>NUCLEOTIDE SEQUENCE [LARGE SCALE GENOMIC DNA]</scope>
    <source>
        <strain evidence="9">kam1</strain>
    </source>
</reference>
<comment type="similarity">
    <text evidence="1 4">Belongs to the peptidase S26 family.</text>
</comment>
<feature type="active site" evidence="3">
    <location>
        <position position="119"/>
    </location>
</feature>
<dbReference type="GO" id="GO:0006465">
    <property type="term" value="P:signal peptide processing"/>
    <property type="evidence" value="ECO:0007669"/>
    <property type="project" value="InterPro"/>
</dbReference>
<evidence type="ECO:0000313" key="8">
    <source>
        <dbReference type="Proteomes" id="UP000031594"/>
    </source>
</evidence>
<reference evidence="7" key="2">
    <citation type="journal article" date="2019" name="BMC Genomics">
        <title>Complete genome sequence analysis of the thermoacidophilic verrucomicrobial methanotroph 'Candidatus Methylacidiphilum kamchatkense' strain Kam1 and comparison with its closest relatives.</title>
        <authorList>
            <person name="Kruse T."/>
            <person name="Ratnadevi C.M."/>
            <person name="Erikstad H.A."/>
            <person name="Birkeland N.K."/>
        </authorList>
    </citation>
    <scope>NUCLEOTIDE SEQUENCE</scope>
    <source>
        <strain evidence="7">Kam1</strain>
    </source>
</reference>
<dbReference type="RefSeq" id="WP_039720972.1">
    <property type="nucleotide sequence ID" value="NZ_CP037899.1"/>
</dbReference>
<dbReference type="PRINTS" id="PR00727">
    <property type="entry name" value="LEADERPTASE"/>
</dbReference>
<dbReference type="GO" id="GO:0016020">
    <property type="term" value="C:membrane"/>
    <property type="evidence" value="ECO:0007669"/>
    <property type="project" value="UniProtKB-SubCell"/>
</dbReference>
<keyword evidence="8" id="KW-1185">Reference proteome</keyword>
<dbReference type="InterPro" id="IPR019533">
    <property type="entry name" value="Peptidase_S26"/>
</dbReference>
<evidence type="ECO:0000259" key="5">
    <source>
        <dbReference type="Pfam" id="PF10502"/>
    </source>
</evidence>
<feature type="domain" description="Peptidase S26" evidence="5">
    <location>
        <begin position="89"/>
        <end position="126"/>
    </location>
</feature>
<dbReference type="EMBL" id="CP037899">
    <property type="protein sequence ID" value="QDQ43018.1"/>
    <property type="molecule type" value="Genomic_DNA"/>
</dbReference>
<dbReference type="Pfam" id="PF10502">
    <property type="entry name" value="Peptidase_S26"/>
    <property type="match status" value="2"/>
</dbReference>
<comment type="subcellular location">
    <subcellularLocation>
        <location evidence="4">Membrane</location>
        <topology evidence="4">Single-pass type II membrane protein</topology>
    </subcellularLocation>
</comment>
<evidence type="ECO:0000313" key="6">
    <source>
        <dbReference type="EMBL" id="KIE59072.1"/>
    </source>
</evidence>
<dbReference type="NCBIfam" id="TIGR02227">
    <property type="entry name" value="sigpep_I_bact"/>
    <property type="match status" value="1"/>
</dbReference>
<evidence type="ECO:0000256" key="3">
    <source>
        <dbReference type="PIRSR" id="PIRSR600223-1"/>
    </source>
</evidence>
<dbReference type="Gene3D" id="2.10.109.10">
    <property type="entry name" value="Umud Fragment, subunit A"/>
    <property type="match status" value="1"/>
</dbReference>
<evidence type="ECO:0000256" key="4">
    <source>
        <dbReference type="RuleBase" id="RU362042"/>
    </source>
</evidence>
<dbReference type="Proteomes" id="UP000031594">
    <property type="component" value="Unassembled WGS sequence"/>
</dbReference>
<gene>
    <name evidence="6" type="ORF">A946_03340</name>
    <name evidence="7" type="ORF">kam1_1804</name>
</gene>
<sequence>MNFLLLNKKEAQAKKNRKLALQFLKDFRRKFNYRKDLLNESQIKQVQDYFQRFQSVIHAHKNSNLEALVEEGEKLFHLLFPESKWAGWKENIEVLFVALVVALAIRAYFLQPFKIPTDSMKPTLYGIQVIERNEKPPNFIQRLVDFILLGKSYHSLSLKKGGTLEKIEGGKFLFFEYSKLTFDSGEQSYLWTNPHLLEYKLGVRPGLSFEPKNHVLNFEVDTGDQVLVNKLIYHFRPPKRGEVIVFKTTGIEGIEANLRLQGIEGSQYYIKRCVGIWGDTLQIRPPFLLINGSATPPNQMMAKIESQKDGYQGYVILPNQQYLVDPTETYTVPPLCLWAMGDNSPDSLDSRFWGPVPMQNLVGTGFIVYWPFNKRWGIIH</sequence>
<protein>
    <recommendedName>
        <fullName evidence="2 4">Signal peptidase I</fullName>
        <ecNumber evidence="4">3.4.21.89</ecNumber>
    </recommendedName>
</protein>
<dbReference type="OrthoDB" id="9802919at2"/>
<feature type="active site" evidence="3">
    <location>
        <position position="271"/>
    </location>
</feature>
<dbReference type="AlphaFoldDB" id="A0A0C1RLY2"/>
<keyword evidence="4 7" id="KW-0378">Hydrolase</keyword>
<organism evidence="7 9">
    <name type="scientific">Methylacidiphilum kamchatkense Kam1</name>
    <dbReference type="NCBI Taxonomy" id="1202785"/>
    <lineage>
        <taxon>Bacteria</taxon>
        <taxon>Pseudomonadati</taxon>
        <taxon>Verrucomicrobiota</taxon>
        <taxon>Methylacidiphilae</taxon>
        <taxon>Methylacidiphilales</taxon>
        <taxon>Methylacidiphilaceae</taxon>
        <taxon>Methylacidiphilum (ex Ratnadevi et al. 2023)</taxon>
    </lineage>
</organism>
<dbReference type="PANTHER" id="PTHR43390:SF1">
    <property type="entry name" value="CHLOROPLAST PROCESSING PEPTIDASE"/>
    <property type="match status" value="1"/>
</dbReference>
<evidence type="ECO:0000313" key="7">
    <source>
        <dbReference type="EMBL" id="QDQ43018.1"/>
    </source>
</evidence>
<dbReference type="GO" id="GO:0004252">
    <property type="term" value="F:serine-type endopeptidase activity"/>
    <property type="evidence" value="ECO:0007669"/>
    <property type="project" value="InterPro"/>
</dbReference>
<evidence type="ECO:0000313" key="9">
    <source>
        <dbReference type="Proteomes" id="UP000315925"/>
    </source>
</evidence>
<dbReference type="GO" id="GO:0009003">
    <property type="term" value="F:signal peptidase activity"/>
    <property type="evidence" value="ECO:0007669"/>
    <property type="project" value="UniProtKB-EC"/>
</dbReference>
<keyword evidence="4" id="KW-0645">Protease</keyword>
<dbReference type="STRING" id="1202785.A946_03340"/>
<dbReference type="EMBL" id="JQNX01000002">
    <property type="protein sequence ID" value="KIE59072.1"/>
    <property type="molecule type" value="Genomic_DNA"/>
</dbReference>
<proteinExistence type="inferred from homology"/>
<dbReference type="Proteomes" id="UP000315925">
    <property type="component" value="Chromosome"/>
</dbReference>